<dbReference type="Proteomes" id="UP000199296">
    <property type="component" value="Unassembled WGS sequence"/>
</dbReference>
<name>A0A1G7WRC8_9FLAO</name>
<accession>A0A1G7WRC8</accession>
<dbReference type="EMBL" id="FNCW01000006">
    <property type="protein sequence ID" value="SDG74438.1"/>
    <property type="molecule type" value="Genomic_DNA"/>
</dbReference>
<gene>
    <name evidence="1" type="ORF">SAMN04488027_10678</name>
</gene>
<organism evidence="1 2">
    <name type="scientific">Psychroflexus sediminis</name>
    <dbReference type="NCBI Taxonomy" id="470826"/>
    <lineage>
        <taxon>Bacteria</taxon>
        <taxon>Pseudomonadati</taxon>
        <taxon>Bacteroidota</taxon>
        <taxon>Flavobacteriia</taxon>
        <taxon>Flavobacteriales</taxon>
        <taxon>Flavobacteriaceae</taxon>
        <taxon>Psychroflexus</taxon>
    </lineage>
</organism>
<reference evidence="1 2" key="1">
    <citation type="submission" date="2016-10" db="EMBL/GenBank/DDBJ databases">
        <authorList>
            <person name="de Groot N.N."/>
        </authorList>
    </citation>
    <scope>NUCLEOTIDE SEQUENCE [LARGE SCALE GENOMIC DNA]</scope>
    <source>
        <strain evidence="1 2">DSM 19803</strain>
    </source>
</reference>
<dbReference type="STRING" id="470826.SAMN04488027_10678"/>
<dbReference type="Pfam" id="PF04250">
    <property type="entry name" value="DUF429"/>
    <property type="match status" value="1"/>
</dbReference>
<dbReference type="InterPro" id="IPR007362">
    <property type="entry name" value="DUF429"/>
</dbReference>
<evidence type="ECO:0000313" key="1">
    <source>
        <dbReference type="EMBL" id="SDG74438.1"/>
    </source>
</evidence>
<evidence type="ECO:0000313" key="2">
    <source>
        <dbReference type="Proteomes" id="UP000199296"/>
    </source>
</evidence>
<dbReference type="AlphaFoldDB" id="A0A1G7WRC8"/>
<proteinExistence type="predicted"/>
<dbReference type="RefSeq" id="WP_093367816.1">
    <property type="nucleotide sequence ID" value="NZ_FNCW01000006.1"/>
</dbReference>
<keyword evidence="2" id="KW-1185">Reference proteome</keyword>
<protein>
    <submittedName>
        <fullName evidence="1">Predicted nuclease (RNAse H fold)</fullName>
    </submittedName>
</protein>
<dbReference type="OrthoDB" id="9811476at2"/>
<sequence length="233" mass="26706">MKIAGIDSCPLGWIVIHHDSKDFGFEAVKSIGHLMELHPDLQRFFIDIPIGLSSENYTRTIESKLRKELGSRSSTIFTPACRKAVYAADYDEAREINKQVLGQSISIQSYNISKKIKEIDRFMTSKPDGLEVYESHPEICFKYLNDSKVIQTKKSTKKGFLERFHLLQKQDPQLKLLYQDIIETFPKSKVKPDDILDAMALCVSNLKRNSSGLNFIQDRQHTDDKGIFVKVAY</sequence>